<keyword evidence="2" id="KW-1185">Reference proteome</keyword>
<dbReference type="Proteomes" id="UP000289857">
    <property type="component" value="Unassembled WGS sequence"/>
</dbReference>
<name>A0A4Q1KAG3_9FLAO</name>
<evidence type="ECO:0000313" key="2">
    <source>
        <dbReference type="Proteomes" id="UP000289857"/>
    </source>
</evidence>
<comment type="caution">
    <text evidence="1">The sequence shown here is derived from an EMBL/GenBank/DDBJ whole genome shotgun (WGS) entry which is preliminary data.</text>
</comment>
<proteinExistence type="predicted"/>
<reference evidence="2" key="1">
    <citation type="submission" date="2019-01" db="EMBL/GenBank/DDBJ databases">
        <title>Cytophagaceae bacterium strain CAR-16.</title>
        <authorList>
            <person name="Chen W.-M."/>
        </authorList>
    </citation>
    <scope>NUCLEOTIDE SEQUENCE [LARGE SCALE GENOMIC DNA]</scope>
    <source>
        <strain evidence="2">WWJ-16</strain>
    </source>
</reference>
<dbReference type="EMBL" id="SBKN01000003">
    <property type="protein sequence ID" value="RXR23040.1"/>
    <property type="molecule type" value="Genomic_DNA"/>
</dbReference>
<dbReference type="AlphaFoldDB" id="A0A4Q1KAG3"/>
<evidence type="ECO:0000313" key="1">
    <source>
        <dbReference type="EMBL" id="RXR23040.1"/>
    </source>
</evidence>
<protein>
    <submittedName>
        <fullName evidence="1">DUF4365 domain-containing protein</fullName>
    </submittedName>
</protein>
<organism evidence="1 2">
    <name type="scientific">Flavobacterium stagni</name>
    <dbReference type="NCBI Taxonomy" id="2506421"/>
    <lineage>
        <taxon>Bacteria</taxon>
        <taxon>Pseudomonadati</taxon>
        <taxon>Bacteroidota</taxon>
        <taxon>Flavobacteriia</taxon>
        <taxon>Flavobacteriales</taxon>
        <taxon>Flavobacteriaceae</taxon>
        <taxon>Flavobacterium</taxon>
    </lineage>
</organism>
<gene>
    <name evidence="1" type="ORF">EQG61_07330</name>
</gene>
<accession>A0A4Q1KAG3</accession>
<dbReference type="OrthoDB" id="7058312at2"/>
<sequence length="331" mass="39289">MKHFFTSKQESKLSQLKINIINGKLAERYFASILTTALDARVSFTSRTEDDAKLDLVTIMSHPWKKNTVEILFTQVKSGKTYAQVVENKLIVNKDELTDLLNRNHNSLICWTEVNDDNAYWFFIKAKARFFKTEYNISHKFSPLTKFDLLRLTTSSNDKNGGSGLIFNRKNIRSEYSKDDYVKLRNEAKLNYKKFKKEETINPLFGKIEFTRLGWRHITRESRWYRYEVASLEIIRILDKILSLSPSNHYIINCYENNDDTNFSFREVEYLLSYEKVKAYNKETHKLENVTVFIKLLEIGTYLKEWKQRPKNTSAIYRRVIFKSIYYKQSS</sequence>
<dbReference type="RefSeq" id="WP_129461270.1">
    <property type="nucleotide sequence ID" value="NZ_SBKN01000003.1"/>
</dbReference>